<dbReference type="RefSeq" id="WP_171470854.1">
    <property type="nucleotide sequence ID" value="NZ_CP053452.2"/>
</dbReference>
<dbReference type="Pfam" id="PF01155">
    <property type="entry name" value="HypA"/>
    <property type="match status" value="1"/>
</dbReference>
<dbReference type="InterPro" id="IPR000688">
    <property type="entry name" value="HypA/HybF"/>
</dbReference>
<dbReference type="PANTHER" id="PTHR34535:SF3">
    <property type="entry name" value="HYDROGENASE MATURATION FACTOR HYPA"/>
    <property type="match status" value="1"/>
</dbReference>
<keyword evidence="6" id="KW-1185">Reference proteome</keyword>
<dbReference type="HAMAP" id="MF_00213">
    <property type="entry name" value="HypA_HybF"/>
    <property type="match status" value="1"/>
</dbReference>
<evidence type="ECO:0000256" key="4">
    <source>
        <dbReference type="HAMAP-Rule" id="MF_00213"/>
    </source>
</evidence>
<feature type="binding site" evidence="4">
    <location>
        <position position="2"/>
    </location>
    <ligand>
        <name>Ni(2+)</name>
        <dbReference type="ChEBI" id="CHEBI:49786"/>
    </ligand>
</feature>
<proteinExistence type="inferred from homology"/>
<evidence type="ECO:0000256" key="3">
    <source>
        <dbReference type="ARBA" id="ARBA00022833"/>
    </source>
</evidence>
<dbReference type="PANTHER" id="PTHR34535">
    <property type="entry name" value="HYDROGENASE MATURATION FACTOR HYPA"/>
    <property type="match status" value="1"/>
</dbReference>
<accession>A0A6M5YLK2</accession>
<evidence type="ECO:0000313" key="5">
    <source>
        <dbReference type="EMBL" id="QJW94969.1"/>
    </source>
</evidence>
<feature type="binding site" evidence="4">
    <location>
        <position position="90"/>
    </location>
    <ligand>
        <name>Zn(2+)</name>
        <dbReference type="ChEBI" id="CHEBI:29105"/>
    </ligand>
</feature>
<dbReference type="PIRSF" id="PIRSF004761">
    <property type="entry name" value="Hydrgn_mat_HypA"/>
    <property type="match status" value="1"/>
</dbReference>
<dbReference type="Gene3D" id="3.30.2320.80">
    <property type="match status" value="1"/>
</dbReference>
<evidence type="ECO:0000256" key="2">
    <source>
        <dbReference type="ARBA" id="ARBA00022723"/>
    </source>
</evidence>
<evidence type="ECO:0000313" key="6">
    <source>
        <dbReference type="Proteomes" id="UP000503447"/>
    </source>
</evidence>
<comment type="similarity">
    <text evidence="4">Belongs to the HypA/HybF family.</text>
</comment>
<gene>
    <name evidence="4" type="primary">hypA</name>
    <name evidence="5" type="ORF">FTUN_2495</name>
</gene>
<feature type="binding site" evidence="4">
    <location>
        <position position="76"/>
    </location>
    <ligand>
        <name>Zn(2+)</name>
        <dbReference type="ChEBI" id="CHEBI:29105"/>
    </ligand>
</feature>
<dbReference type="GO" id="GO:0051604">
    <property type="term" value="P:protein maturation"/>
    <property type="evidence" value="ECO:0007669"/>
    <property type="project" value="InterPro"/>
</dbReference>
<keyword evidence="1 4" id="KW-0533">Nickel</keyword>
<feature type="binding site" evidence="4">
    <location>
        <position position="93"/>
    </location>
    <ligand>
        <name>Zn(2+)</name>
        <dbReference type="ChEBI" id="CHEBI:29105"/>
    </ligand>
</feature>
<keyword evidence="3 4" id="KW-0862">Zinc</keyword>
<keyword evidence="2 4" id="KW-0479">Metal-binding</keyword>
<name>A0A6M5YLK2_9BACT</name>
<dbReference type="GO" id="GO:0008270">
    <property type="term" value="F:zinc ion binding"/>
    <property type="evidence" value="ECO:0007669"/>
    <property type="project" value="UniProtKB-UniRule"/>
</dbReference>
<dbReference type="EMBL" id="CP053452">
    <property type="protein sequence ID" value="QJW94969.1"/>
    <property type="molecule type" value="Genomic_DNA"/>
</dbReference>
<sequence>MHELSLAHSLVEVVEESALKAGARRVTLVTLKVGELSGVAVAALQFAYELVTADTLLAGSRLETRSVPVTVYCPRCDREGALASAQRFRCPVCDAPTGDVRAGRELEIETIEVE</sequence>
<dbReference type="Proteomes" id="UP000503447">
    <property type="component" value="Chromosome"/>
</dbReference>
<protein>
    <recommendedName>
        <fullName evidence="4">Hydrogenase maturation factor HypA</fullName>
    </recommendedName>
</protein>
<dbReference type="NCBIfam" id="TIGR00100">
    <property type="entry name" value="hypA"/>
    <property type="match status" value="1"/>
</dbReference>
<evidence type="ECO:0000256" key="1">
    <source>
        <dbReference type="ARBA" id="ARBA00022596"/>
    </source>
</evidence>
<dbReference type="AlphaFoldDB" id="A0A6M5YLK2"/>
<comment type="function">
    <text evidence="4">Involved in the maturation of [NiFe] hydrogenases. Required for nickel insertion into the metal center of the hydrogenase.</text>
</comment>
<reference evidence="6" key="1">
    <citation type="submission" date="2020-05" db="EMBL/GenBank/DDBJ databases">
        <title>Frigoriglobus tundricola gen. nov., sp. nov., a psychrotolerant cellulolytic planctomycete of the family Gemmataceae with two divergent copies of 16S rRNA gene.</title>
        <authorList>
            <person name="Kulichevskaya I.S."/>
            <person name="Ivanova A.A."/>
            <person name="Naumoff D.G."/>
            <person name="Beletsky A.V."/>
            <person name="Rijpstra W.I.C."/>
            <person name="Sinninghe Damste J.S."/>
            <person name="Mardanov A.V."/>
            <person name="Ravin N.V."/>
            <person name="Dedysh S.N."/>
        </authorList>
    </citation>
    <scope>NUCLEOTIDE SEQUENCE [LARGE SCALE GENOMIC DNA]</scope>
    <source>
        <strain evidence="6">PL17</strain>
    </source>
</reference>
<dbReference type="KEGG" id="ftj:FTUN_2495"/>
<feature type="binding site" evidence="4">
    <location>
        <position position="73"/>
    </location>
    <ligand>
        <name>Zn(2+)</name>
        <dbReference type="ChEBI" id="CHEBI:29105"/>
    </ligand>
</feature>
<dbReference type="GO" id="GO:0016151">
    <property type="term" value="F:nickel cation binding"/>
    <property type="evidence" value="ECO:0007669"/>
    <property type="project" value="UniProtKB-UniRule"/>
</dbReference>
<organism evidence="5 6">
    <name type="scientific">Frigoriglobus tundricola</name>
    <dbReference type="NCBI Taxonomy" id="2774151"/>
    <lineage>
        <taxon>Bacteria</taxon>
        <taxon>Pseudomonadati</taxon>
        <taxon>Planctomycetota</taxon>
        <taxon>Planctomycetia</taxon>
        <taxon>Gemmatales</taxon>
        <taxon>Gemmataceae</taxon>
        <taxon>Frigoriglobus</taxon>
    </lineage>
</organism>